<dbReference type="InterPro" id="IPR050950">
    <property type="entry name" value="HTH-type_LysR_regulators"/>
</dbReference>
<evidence type="ECO:0000259" key="1">
    <source>
        <dbReference type="Pfam" id="PF03466"/>
    </source>
</evidence>
<proteinExistence type="predicted"/>
<organism evidence="2 3">
    <name type="scientific">Paenibacillus hemerocallicola</name>
    <dbReference type="NCBI Taxonomy" id="1172614"/>
    <lineage>
        <taxon>Bacteria</taxon>
        <taxon>Bacillati</taxon>
        <taxon>Bacillota</taxon>
        <taxon>Bacilli</taxon>
        <taxon>Bacillales</taxon>
        <taxon>Paenibacillaceae</taxon>
        <taxon>Paenibacillus</taxon>
    </lineage>
</organism>
<dbReference type="Pfam" id="PF03466">
    <property type="entry name" value="LysR_substrate"/>
    <property type="match status" value="1"/>
</dbReference>
<dbReference type="Proteomes" id="UP000307943">
    <property type="component" value="Unassembled WGS sequence"/>
</dbReference>
<sequence>MNIGVELGIKPFERIGRGVVLKRYGKQFYAKTSRSLQEPARAKQEMIDLLDPERGTVSLAFLKSLGASFVPNLVSAFLGSCPRVQFQLIQNATSAMLDQLEADDIDFCLSTVTETRASIEWQPLWTEDIFAFVPSGTSSGIAVAYRSKSLRQSSDRF</sequence>
<dbReference type="SUPFAM" id="SSF53850">
    <property type="entry name" value="Periplasmic binding protein-like II"/>
    <property type="match status" value="1"/>
</dbReference>
<dbReference type="Gene3D" id="3.40.190.10">
    <property type="entry name" value="Periplasmic binding protein-like II"/>
    <property type="match status" value="1"/>
</dbReference>
<dbReference type="PANTHER" id="PTHR30419">
    <property type="entry name" value="HTH-TYPE TRANSCRIPTIONAL REGULATOR YBHD"/>
    <property type="match status" value="1"/>
</dbReference>
<comment type="caution">
    <text evidence="2">The sequence shown here is derived from an EMBL/GenBank/DDBJ whole genome shotgun (WGS) entry which is preliminary data.</text>
</comment>
<dbReference type="EMBL" id="VDCQ01000100">
    <property type="protein sequence ID" value="TNJ58041.1"/>
    <property type="molecule type" value="Genomic_DNA"/>
</dbReference>
<dbReference type="RefSeq" id="WP_139607527.1">
    <property type="nucleotide sequence ID" value="NZ_VDCQ01000100.1"/>
</dbReference>
<reference evidence="2 3" key="1">
    <citation type="submission" date="2019-05" db="EMBL/GenBank/DDBJ databases">
        <title>We sequenced the genome of Paenibacillus hemerocallicola KCTC 33185 for further insight into its adaptation and study the phylogeny of Paenibacillus.</title>
        <authorList>
            <person name="Narsing Rao M.P."/>
        </authorList>
    </citation>
    <scope>NUCLEOTIDE SEQUENCE [LARGE SCALE GENOMIC DNA]</scope>
    <source>
        <strain evidence="2 3">KCTC 33185</strain>
    </source>
</reference>
<evidence type="ECO:0000313" key="3">
    <source>
        <dbReference type="Proteomes" id="UP000307943"/>
    </source>
</evidence>
<feature type="domain" description="LysR substrate-binding" evidence="1">
    <location>
        <begin position="52"/>
        <end position="136"/>
    </location>
</feature>
<gene>
    <name evidence="2" type="ORF">FE784_38120</name>
</gene>
<dbReference type="OrthoDB" id="9803735at2"/>
<dbReference type="GO" id="GO:0005829">
    <property type="term" value="C:cytosol"/>
    <property type="evidence" value="ECO:0007669"/>
    <property type="project" value="TreeGrafter"/>
</dbReference>
<name>A0A5C4SWA6_9BACL</name>
<dbReference type="InterPro" id="IPR005119">
    <property type="entry name" value="LysR_subst-bd"/>
</dbReference>
<accession>A0A5C4SWA6</accession>
<protein>
    <recommendedName>
        <fullName evidence="1">LysR substrate-binding domain-containing protein</fullName>
    </recommendedName>
</protein>
<dbReference type="GO" id="GO:0006355">
    <property type="term" value="P:regulation of DNA-templated transcription"/>
    <property type="evidence" value="ECO:0007669"/>
    <property type="project" value="TreeGrafter"/>
</dbReference>
<keyword evidence="3" id="KW-1185">Reference proteome</keyword>
<dbReference type="PANTHER" id="PTHR30419:SF28">
    <property type="entry name" value="HTH-TYPE TRANSCRIPTIONAL REGULATOR BSDA"/>
    <property type="match status" value="1"/>
</dbReference>
<evidence type="ECO:0000313" key="2">
    <source>
        <dbReference type="EMBL" id="TNJ58041.1"/>
    </source>
</evidence>
<dbReference type="AlphaFoldDB" id="A0A5C4SWA6"/>